<dbReference type="Gene3D" id="1.10.260.40">
    <property type="entry name" value="lambda repressor-like DNA-binding domains"/>
    <property type="match status" value="1"/>
</dbReference>
<dbReference type="SMART" id="SM00530">
    <property type="entry name" value="HTH_XRE"/>
    <property type="match status" value="1"/>
</dbReference>
<dbReference type="EMBL" id="JAVLVT010000010">
    <property type="protein sequence ID" value="MDS1272296.1"/>
    <property type="molecule type" value="Genomic_DNA"/>
</dbReference>
<reference evidence="3" key="1">
    <citation type="submission" date="2023-07" db="EMBL/GenBank/DDBJ databases">
        <title>Novel species in the genus Lipingzhangella isolated from Sambhar Salt Lake.</title>
        <authorList>
            <person name="Jiya N."/>
            <person name="Kajale S."/>
            <person name="Sharma A."/>
        </authorList>
    </citation>
    <scope>NUCLEOTIDE SEQUENCE [LARGE SCALE GENOMIC DNA]</scope>
    <source>
        <strain evidence="3">LS1_29</strain>
    </source>
</reference>
<evidence type="ECO:0000313" key="2">
    <source>
        <dbReference type="EMBL" id="MDS1272296.1"/>
    </source>
</evidence>
<dbReference type="InterPro" id="IPR043917">
    <property type="entry name" value="DUF5753"/>
</dbReference>
<sequence length="283" mass="31757">MEASGQSVRHRQLANELRRLREAKGLSTIDVAEHMGWDRTKVNRIERGQWKRLNPQDVRALADCYGVSDHEHREALMGMARQTKLKGWWERYSDLLGSSSYIALESEATCLRSFEALVVPGLFQTADYAAALMQGRCDASVIGRRTELRLTRQRHLDGNNPLQVRSIVDEAALRKLVGGPAVMRAQLHHLVAANEKPNVELHIIPDSVGAHPGTSGQFVILDFPFGPDASVVFLENAHDGLYLEDRTDIERYNELFKEVLDSSLSSKESSSFITNELIPKIVD</sequence>
<dbReference type="InterPro" id="IPR001387">
    <property type="entry name" value="Cro/C1-type_HTH"/>
</dbReference>
<dbReference type="RefSeq" id="WP_310913865.1">
    <property type="nucleotide sequence ID" value="NZ_JAVLVT010000010.1"/>
</dbReference>
<dbReference type="Pfam" id="PF13560">
    <property type="entry name" value="HTH_31"/>
    <property type="match status" value="1"/>
</dbReference>
<name>A0ABU2HAK5_9ACTN</name>
<dbReference type="SUPFAM" id="SSF47413">
    <property type="entry name" value="lambda repressor-like DNA-binding domains"/>
    <property type="match status" value="1"/>
</dbReference>
<proteinExistence type="predicted"/>
<dbReference type="Pfam" id="PF19054">
    <property type="entry name" value="DUF5753"/>
    <property type="match status" value="1"/>
</dbReference>
<dbReference type="Proteomes" id="UP001250214">
    <property type="component" value="Unassembled WGS sequence"/>
</dbReference>
<dbReference type="InterPro" id="IPR010982">
    <property type="entry name" value="Lambda_DNA-bd_dom_sf"/>
</dbReference>
<protein>
    <submittedName>
        <fullName evidence="2">Helix-turn-helix transcriptional regulator</fullName>
    </submittedName>
</protein>
<feature type="domain" description="HTH cro/C1-type" evidence="1">
    <location>
        <begin position="17"/>
        <end position="72"/>
    </location>
</feature>
<evidence type="ECO:0000259" key="1">
    <source>
        <dbReference type="PROSITE" id="PS50943"/>
    </source>
</evidence>
<dbReference type="PROSITE" id="PS50943">
    <property type="entry name" value="HTH_CROC1"/>
    <property type="match status" value="1"/>
</dbReference>
<accession>A0ABU2HAK5</accession>
<dbReference type="CDD" id="cd00093">
    <property type="entry name" value="HTH_XRE"/>
    <property type="match status" value="1"/>
</dbReference>
<gene>
    <name evidence="2" type="ORF">RIF23_18560</name>
</gene>
<comment type="caution">
    <text evidence="2">The sequence shown here is derived from an EMBL/GenBank/DDBJ whole genome shotgun (WGS) entry which is preliminary data.</text>
</comment>
<keyword evidence="3" id="KW-1185">Reference proteome</keyword>
<organism evidence="2 3">
    <name type="scientific">Lipingzhangella rawalii</name>
    <dbReference type="NCBI Taxonomy" id="2055835"/>
    <lineage>
        <taxon>Bacteria</taxon>
        <taxon>Bacillati</taxon>
        <taxon>Actinomycetota</taxon>
        <taxon>Actinomycetes</taxon>
        <taxon>Streptosporangiales</taxon>
        <taxon>Nocardiopsidaceae</taxon>
        <taxon>Lipingzhangella</taxon>
    </lineage>
</organism>
<evidence type="ECO:0000313" key="3">
    <source>
        <dbReference type="Proteomes" id="UP001250214"/>
    </source>
</evidence>